<sequence>MTTQRLADLALDLIGASDQLVNGAELHDPLGGRLFSHTGNAGQIVRWISAKRR</sequence>
<name>A0A6J6W787_9ZZZZ</name>
<proteinExistence type="predicted"/>
<protein>
    <submittedName>
        <fullName evidence="1">Unannotated protein</fullName>
    </submittedName>
</protein>
<reference evidence="1" key="1">
    <citation type="submission" date="2020-05" db="EMBL/GenBank/DDBJ databases">
        <authorList>
            <person name="Chiriac C."/>
            <person name="Salcher M."/>
            <person name="Ghai R."/>
            <person name="Kavagutti S V."/>
        </authorList>
    </citation>
    <scope>NUCLEOTIDE SEQUENCE</scope>
</reference>
<evidence type="ECO:0000313" key="1">
    <source>
        <dbReference type="EMBL" id="CAB4780731.1"/>
    </source>
</evidence>
<accession>A0A6J6W787</accession>
<gene>
    <name evidence="1" type="ORF">UFOPK2938_00710</name>
</gene>
<dbReference type="EMBL" id="CAEZZX010000131">
    <property type="protein sequence ID" value="CAB4780731.1"/>
    <property type="molecule type" value="Genomic_DNA"/>
</dbReference>
<organism evidence="1">
    <name type="scientific">freshwater metagenome</name>
    <dbReference type="NCBI Taxonomy" id="449393"/>
    <lineage>
        <taxon>unclassified sequences</taxon>
        <taxon>metagenomes</taxon>
        <taxon>ecological metagenomes</taxon>
    </lineage>
</organism>
<dbReference type="AlphaFoldDB" id="A0A6J6W787"/>